<feature type="transmembrane region" description="Helical" evidence="1">
    <location>
        <begin position="161"/>
        <end position="188"/>
    </location>
</feature>
<dbReference type="Proteomes" id="UP000179057">
    <property type="component" value="Unassembled WGS sequence"/>
</dbReference>
<keyword evidence="1" id="KW-0812">Transmembrane</keyword>
<evidence type="ECO:0000313" key="3">
    <source>
        <dbReference type="Proteomes" id="UP000179057"/>
    </source>
</evidence>
<protein>
    <submittedName>
        <fullName evidence="2">Uncharacterized protein</fullName>
    </submittedName>
</protein>
<sequence length="594" mass="63675">MIQQALIEVVKNQLGGGVSEAEVREFLRRRGTDEEEIREIFELVSPGVTGVARKEVVADPIPTPEIVAEPTPAPEPAPVPEIVVPVVKEEVPIVPVATPPAPSPESAPLRTEAHGVVRPVPPLQPTVPFAVANGSSVPVIEATASAVVEKPVSEIRNKKKIITFTAIAIVGVAVLALGVWFAYAAYFISPERDIDRAMSRLHSVKSFTFASEIVVEMANAKAGLVATTGAAGPFVSMFATTGPATLTTNIVGSFDGTQEGAPRLAFTAVSTMDKWAVGEATLGFIYNNIDQVSYVNITTMPNLGFLNLSALQQQWFMVSDKDAHEQFGSPADPASGLVPWLSKQERSTSIAAWKEHRFLTVQSTLADEAIDGVSSRHYVLAFDKEAFIRWLEKNGSPEARDMFATIAIDDLHMWIGKLGGAPRKVQMHIAIGPQDSARSASVLVTLTGNSFDKPVDIFPPEDARSIDSALQSLFTQMLGGDARIPAPKTALERNARRSFDVEAIINAIKKNEADNDGAFTCSAGPLPTTAKFLGTSGYAIEPCLVPWYLRALPRDPSRGTAIMSGYSVLRDPKAGKITVRAPYAEGGVKISITK</sequence>
<evidence type="ECO:0000313" key="2">
    <source>
        <dbReference type="EMBL" id="OGM93738.1"/>
    </source>
</evidence>
<keyword evidence="1" id="KW-1133">Transmembrane helix</keyword>
<accession>A0A1F8E0J5</accession>
<comment type="caution">
    <text evidence="2">The sequence shown here is derived from an EMBL/GenBank/DDBJ whole genome shotgun (WGS) entry which is preliminary data.</text>
</comment>
<keyword evidence="1" id="KW-0472">Membrane</keyword>
<proteinExistence type="predicted"/>
<name>A0A1F8E0J5_9BACT</name>
<reference evidence="2 3" key="1">
    <citation type="journal article" date="2016" name="Nat. Commun.">
        <title>Thousands of microbial genomes shed light on interconnected biogeochemical processes in an aquifer system.</title>
        <authorList>
            <person name="Anantharaman K."/>
            <person name="Brown C.T."/>
            <person name="Hug L.A."/>
            <person name="Sharon I."/>
            <person name="Castelle C.J."/>
            <person name="Probst A.J."/>
            <person name="Thomas B.C."/>
            <person name="Singh A."/>
            <person name="Wilkins M.J."/>
            <person name="Karaoz U."/>
            <person name="Brodie E.L."/>
            <person name="Williams K.H."/>
            <person name="Hubbard S.S."/>
            <person name="Banfield J.F."/>
        </authorList>
    </citation>
    <scope>NUCLEOTIDE SEQUENCE [LARGE SCALE GENOMIC DNA]</scope>
</reference>
<organism evidence="2 3">
    <name type="scientific">Candidatus Wolfebacteria bacterium RIFOXYD1_FULL_48_65</name>
    <dbReference type="NCBI Taxonomy" id="1802561"/>
    <lineage>
        <taxon>Bacteria</taxon>
        <taxon>Candidatus Wolfeibacteriota</taxon>
    </lineage>
</organism>
<gene>
    <name evidence="2" type="ORF">A2610_00580</name>
</gene>
<dbReference type="EMBL" id="MGIV01000022">
    <property type="protein sequence ID" value="OGM93738.1"/>
    <property type="molecule type" value="Genomic_DNA"/>
</dbReference>
<evidence type="ECO:0000256" key="1">
    <source>
        <dbReference type="SAM" id="Phobius"/>
    </source>
</evidence>
<dbReference type="Gene3D" id="2.50.20.20">
    <property type="match status" value="1"/>
</dbReference>
<dbReference type="AlphaFoldDB" id="A0A1F8E0J5"/>